<name>A0A5J4TQW3_9EUKA</name>
<dbReference type="Proteomes" id="UP000324800">
    <property type="component" value="Unassembled WGS sequence"/>
</dbReference>
<dbReference type="AlphaFoldDB" id="A0A5J4TQW3"/>
<reference evidence="2 3" key="1">
    <citation type="submission" date="2019-03" db="EMBL/GenBank/DDBJ databases">
        <title>Single cell metagenomics reveals metabolic interactions within the superorganism composed of flagellate Streblomastix strix and complex community of Bacteroidetes bacteria on its surface.</title>
        <authorList>
            <person name="Treitli S.C."/>
            <person name="Kolisko M."/>
            <person name="Husnik F."/>
            <person name="Keeling P."/>
            <person name="Hampl V."/>
        </authorList>
    </citation>
    <scope>NUCLEOTIDE SEQUENCE [LARGE SCALE GENOMIC DNA]</scope>
    <source>
        <strain evidence="2">ST1C</strain>
    </source>
</reference>
<protein>
    <submittedName>
        <fullName evidence="2">Uncharacterized protein</fullName>
    </submittedName>
</protein>
<proteinExistence type="predicted"/>
<feature type="region of interest" description="Disordered" evidence="1">
    <location>
        <begin position="65"/>
        <end position="88"/>
    </location>
</feature>
<sequence length="118" mass="13088">MDDQGQNYNGISDGAFTIGGGDDDFITDQLKLDDPKGIPGGIIDIYGIIQLIDIYGIPKEGENPIDYYSGYPQTDPDDDPQMPEGNADPTDIFFFNAIQGLQMDQFYYIQLYIFLGGE</sequence>
<organism evidence="2 3">
    <name type="scientific">Streblomastix strix</name>
    <dbReference type="NCBI Taxonomy" id="222440"/>
    <lineage>
        <taxon>Eukaryota</taxon>
        <taxon>Metamonada</taxon>
        <taxon>Preaxostyla</taxon>
        <taxon>Oxymonadida</taxon>
        <taxon>Streblomastigidae</taxon>
        <taxon>Streblomastix</taxon>
    </lineage>
</organism>
<gene>
    <name evidence="2" type="ORF">EZS28_044193</name>
</gene>
<accession>A0A5J4TQW3</accession>
<dbReference type="EMBL" id="SNRW01027159">
    <property type="protein sequence ID" value="KAA6360279.1"/>
    <property type="molecule type" value="Genomic_DNA"/>
</dbReference>
<evidence type="ECO:0000313" key="2">
    <source>
        <dbReference type="EMBL" id="KAA6360279.1"/>
    </source>
</evidence>
<feature type="non-terminal residue" evidence="2">
    <location>
        <position position="118"/>
    </location>
</feature>
<comment type="caution">
    <text evidence="2">The sequence shown here is derived from an EMBL/GenBank/DDBJ whole genome shotgun (WGS) entry which is preliminary data.</text>
</comment>
<evidence type="ECO:0000256" key="1">
    <source>
        <dbReference type="SAM" id="MobiDB-lite"/>
    </source>
</evidence>
<evidence type="ECO:0000313" key="3">
    <source>
        <dbReference type="Proteomes" id="UP000324800"/>
    </source>
</evidence>